<gene>
    <name evidence="2" type="ORF">SAMN05421771_1651</name>
</gene>
<keyword evidence="1" id="KW-1133">Transmembrane helix</keyword>
<dbReference type="Proteomes" id="UP000199024">
    <property type="component" value="Unassembled WGS sequence"/>
</dbReference>
<dbReference type="EMBL" id="FOZL01000001">
    <property type="protein sequence ID" value="SFS09470.1"/>
    <property type="molecule type" value="Genomic_DNA"/>
</dbReference>
<dbReference type="RefSeq" id="WP_175528927.1">
    <property type="nucleotide sequence ID" value="NZ_FOZL01000001.1"/>
</dbReference>
<feature type="transmembrane region" description="Helical" evidence="1">
    <location>
        <begin position="15"/>
        <end position="40"/>
    </location>
</feature>
<evidence type="ECO:0000256" key="1">
    <source>
        <dbReference type="SAM" id="Phobius"/>
    </source>
</evidence>
<evidence type="ECO:0000313" key="2">
    <source>
        <dbReference type="EMBL" id="SFS09470.1"/>
    </source>
</evidence>
<keyword evidence="1" id="KW-0812">Transmembrane</keyword>
<keyword evidence="1" id="KW-0472">Membrane</keyword>
<organism evidence="2 3">
    <name type="scientific">Granulicella pectinivorans</name>
    <dbReference type="NCBI Taxonomy" id="474950"/>
    <lineage>
        <taxon>Bacteria</taxon>
        <taxon>Pseudomonadati</taxon>
        <taxon>Acidobacteriota</taxon>
        <taxon>Terriglobia</taxon>
        <taxon>Terriglobales</taxon>
        <taxon>Acidobacteriaceae</taxon>
        <taxon>Granulicella</taxon>
    </lineage>
</organism>
<protein>
    <submittedName>
        <fullName evidence="2">Uncharacterized protein</fullName>
    </submittedName>
</protein>
<sequence length="46" mass="4998">MQNFFSIKDECGGKIVLGLMAVALLIGLAHEGFLVGRWLAVAFHHS</sequence>
<name>A0A1I6M186_9BACT</name>
<reference evidence="2 3" key="1">
    <citation type="submission" date="2016-10" db="EMBL/GenBank/DDBJ databases">
        <authorList>
            <person name="de Groot N.N."/>
        </authorList>
    </citation>
    <scope>NUCLEOTIDE SEQUENCE [LARGE SCALE GENOMIC DNA]</scope>
    <source>
        <strain evidence="2 3">DSM 21001</strain>
    </source>
</reference>
<proteinExistence type="predicted"/>
<accession>A0A1I6M186</accession>
<evidence type="ECO:0000313" key="3">
    <source>
        <dbReference type="Proteomes" id="UP000199024"/>
    </source>
</evidence>
<dbReference type="AlphaFoldDB" id="A0A1I6M186"/>
<keyword evidence="3" id="KW-1185">Reference proteome</keyword>